<dbReference type="InterPro" id="IPR004606">
    <property type="entry name" value="Mop_domain"/>
</dbReference>
<evidence type="ECO:0000256" key="1">
    <source>
        <dbReference type="ARBA" id="ARBA00022448"/>
    </source>
</evidence>
<dbReference type="InterPro" id="IPR008995">
    <property type="entry name" value="Mo/tungstate-bd_C_term_dom"/>
</dbReference>
<sequence length="373" mass="40159">MIEIDARQRLGKTELKIDLKVETKGILALFGPSGAGKTSILNWLAGLNRPDDGIIRVDGQTMFDRRAGIDIAPERRRLGYVFQEPRLFPHLGVRGNLLYGRRLTHRRYGTQESDIGFDWIVELLGIGGLLERRIATLSGGEKQRVAIGRALLANPRLLLMDEPLAAVDVQRKSEILPFIEKLHAELSVPIVYVSHDPDEILRLADQVALIADGKLAAYGDVESVLGRLDLPNLTDNAEAGAVIGVTVLAQDDGSGLSLLGFSGAAGQGTACGGVIRVGRLPHAVGQHLNLRILANNVALARQPVNGMSILNQLPGRVSQIVASDGPFVDVQVDIGSPIWARITRKSLQELNLSVGDNVIALVKSAAADPKPLR</sequence>
<dbReference type="InterPro" id="IPR017871">
    <property type="entry name" value="ABC_transporter-like_CS"/>
</dbReference>
<feature type="domain" description="Mop" evidence="11">
    <location>
        <begin position="306"/>
        <end position="371"/>
    </location>
</feature>
<dbReference type="PANTHER" id="PTHR43514">
    <property type="entry name" value="ABC TRANSPORTER I FAMILY MEMBER 10"/>
    <property type="match status" value="1"/>
</dbReference>
<reference evidence="12 13" key="1">
    <citation type="journal article" date="2016" name="Antonie Van Leeuwenhoek">
        <title>Dongia soli sp. nov., isolated from soil from Dokdo, Korea.</title>
        <authorList>
            <person name="Kim D.U."/>
            <person name="Lee H."/>
            <person name="Kim H."/>
            <person name="Kim S.G."/>
            <person name="Ka J.O."/>
        </authorList>
    </citation>
    <scope>NUCLEOTIDE SEQUENCE [LARGE SCALE GENOMIC DNA]</scope>
    <source>
        <strain evidence="12 13">D78</strain>
    </source>
</reference>
<keyword evidence="7" id="KW-1278">Translocase</keyword>
<evidence type="ECO:0000256" key="6">
    <source>
        <dbReference type="ARBA" id="ARBA00022840"/>
    </source>
</evidence>
<keyword evidence="2" id="KW-1003">Cell membrane</keyword>
<evidence type="ECO:0000256" key="3">
    <source>
        <dbReference type="ARBA" id="ARBA00022505"/>
    </source>
</evidence>
<feature type="domain" description="ABC transporter" evidence="10">
    <location>
        <begin position="1"/>
        <end position="237"/>
    </location>
</feature>
<dbReference type="PROSITE" id="PS51866">
    <property type="entry name" value="MOP"/>
    <property type="match status" value="1"/>
</dbReference>
<dbReference type="InterPro" id="IPR027417">
    <property type="entry name" value="P-loop_NTPase"/>
</dbReference>
<evidence type="ECO:0000313" key="12">
    <source>
        <dbReference type="EMBL" id="MDY0885017.1"/>
    </source>
</evidence>
<dbReference type="Pfam" id="PF03459">
    <property type="entry name" value="TOBE"/>
    <property type="match status" value="1"/>
</dbReference>
<evidence type="ECO:0000259" key="11">
    <source>
        <dbReference type="PROSITE" id="PS51866"/>
    </source>
</evidence>
<accession>A0ABU5EFA8</accession>
<keyword evidence="3 9" id="KW-0500">Molybdenum</keyword>
<keyword evidence="5" id="KW-0547">Nucleotide-binding</keyword>
<dbReference type="Gene3D" id="3.40.50.300">
    <property type="entry name" value="P-loop containing nucleotide triphosphate hydrolases"/>
    <property type="match status" value="1"/>
</dbReference>
<dbReference type="NCBIfam" id="TIGR02142">
    <property type="entry name" value="modC_ABC"/>
    <property type="match status" value="1"/>
</dbReference>
<evidence type="ECO:0000259" key="10">
    <source>
        <dbReference type="PROSITE" id="PS50893"/>
    </source>
</evidence>
<dbReference type="InterPro" id="IPR003439">
    <property type="entry name" value="ABC_transporter-like_ATP-bd"/>
</dbReference>
<dbReference type="PANTHER" id="PTHR43514:SF4">
    <property type="entry name" value="ABC TRANSPORTER I FAMILY MEMBER 10"/>
    <property type="match status" value="1"/>
</dbReference>
<dbReference type="InterPro" id="IPR050334">
    <property type="entry name" value="Molybdenum_import_ModC"/>
</dbReference>
<evidence type="ECO:0000256" key="8">
    <source>
        <dbReference type="ARBA" id="ARBA00023136"/>
    </source>
</evidence>
<gene>
    <name evidence="12" type="primary">modC</name>
    <name evidence="12" type="ORF">SMD27_19395</name>
</gene>
<evidence type="ECO:0000313" key="13">
    <source>
        <dbReference type="Proteomes" id="UP001279642"/>
    </source>
</evidence>
<evidence type="ECO:0000256" key="4">
    <source>
        <dbReference type="ARBA" id="ARBA00022519"/>
    </source>
</evidence>
<evidence type="ECO:0000256" key="7">
    <source>
        <dbReference type="ARBA" id="ARBA00022967"/>
    </source>
</evidence>
<comment type="caution">
    <text evidence="12">The sequence shown here is derived from an EMBL/GenBank/DDBJ whole genome shotgun (WGS) entry which is preliminary data.</text>
</comment>
<dbReference type="PROSITE" id="PS00211">
    <property type="entry name" value="ABC_TRANSPORTER_1"/>
    <property type="match status" value="1"/>
</dbReference>
<dbReference type="InterPro" id="IPR005116">
    <property type="entry name" value="Transp-assoc_OB_typ1"/>
</dbReference>
<name>A0ABU5EFA8_9PROT</name>
<proteinExistence type="predicted"/>
<keyword evidence="6 12" id="KW-0067">ATP-binding</keyword>
<evidence type="ECO:0000256" key="9">
    <source>
        <dbReference type="PROSITE-ProRule" id="PRU01213"/>
    </source>
</evidence>
<dbReference type="Proteomes" id="UP001279642">
    <property type="component" value="Unassembled WGS sequence"/>
</dbReference>
<dbReference type="EMBL" id="JAXCLW010000007">
    <property type="protein sequence ID" value="MDY0885017.1"/>
    <property type="molecule type" value="Genomic_DNA"/>
</dbReference>
<dbReference type="PROSITE" id="PS50893">
    <property type="entry name" value="ABC_TRANSPORTER_2"/>
    <property type="match status" value="1"/>
</dbReference>
<dbReference type="InterPro" id="IPR003593">
    <property type="entry name" value="AAA+_ATPase"/>
</dbReference>
<organism evidence="12 13">
    <name type="scientific">Dongia soli</name>
    <dbReference type="NCBI Taxonomy" id="600628"/>
    <lineage>
        <taxon>Bacteria</taxon>
        <taxon>Pseudomonadati</taxon>
        <taxon>Pseudomonadota</taxon>
        <taxon>Alphaproteobacteria</taxon>
        <taxon>Rhodospirillales</taxon>
        <taxon>Dongiaceae</taxon>
        <taxon>Dongia</taxon>
    </lineage>
</organism>
<keyword evidence="13" id="KW-1185">Reference proteome</keyword>
<evidence type="ECO:0000256" key="2">
    <source>
        <dbReference type="ARBA" id="ARBA00022475"/>
    </source>
</evidence>
<protein>
    <submittedName>
        <fullName evidence="12">Molybdenum ABC transporter ATP-binding protein</fullName>
    </submittedName>
</protein>
<dbReference type="SUPFAM" id="SSF50331">
    <property type="entry name" value="MOP-like"/>
    <property type="match status" value="1"/>
</dbReference>
<dbReference type="SUPFAM" id="SSF52540">
    <property type="entry name" value="P-loop containing nucleoside triphosphate hydrolases"/>
    <property type="match status" value="1"/>
</dbReference>
<keyword evidence="4" id="KW-0997">Cell inner membrane</keyword>
<keyword evidence="1" id="KW-0813">Transport</keyword>
<evidence type="ECO:0000256" key="5">
    <source>
        <dbReference type="ARBA" id="ARBA00022741"/>
    </source>
</evidence>
<dbReference type="InterPro" id="IPR011868">
    <property type="entry name" value="ModC_ABC_ATP-bd"/>
</dbReference>
<dbReference type="RefSeq" id="WP_320510091.1">
    <property type="nucleotide sequence ID" value="NZ_JAXCLW010000007.1"/>
</dbReference>
<dbReference type="SMART" id="SM00382">
    <property type="entry name" value="AAA"/>
    <property type="match status" value="1"/>
</dbReference>
<dbReference type="Pfam" id="PF00005">
    <property type="entry name" value="ABC_tran"/>
    <property type="match status" value="1"/>
</dbReference>
<keyword evidence="8" id="KW-0472">Membrane</keyword>
<dbReference type="Gene3D" id="2.40.50.100">
    <property type="match status" value="1"/>
</dbReference>
<dbReference type="GO" id="GO:0005524">
    <property type="term" value="F:ATP binding"/>
    <property type="evidence" value="ECO:0007669"/>
    <property type="project" value="UniProtKB-KW"/>
</dbReference>